<feature type="region of interest" description="Disordered" evidence="3">
    <location>
        <begin position="1"/>
        <end position="23"/>
    </location>
</feature>
<evidence type="ECO:0000256" key="2">
    <source>
        <dbReference type="ARBA" id="ARBA00023157"/>
    </source>
</evidence>
<keyword evidence="5" id="KW-1185">Reference proteome</keyword>
<evidence type="ECO:0000313" key="4">
    <source>
        <dbReference type="Ensembl" id="ENSGEVP00005008762.1"/>
    </source>
</evidence>
<protein>
    <recommendedName>
        <fullName evidence="6">Natural killer cell lectin-like receptor</fullName>
    </recommendedName>
</protein>
<dbReference type="GO" id="GO:0005886">
    <property type="term" value="C:plasma membrane"/>
    <property type="evidence" value="ECO:0007669"/>
    <property type="project" value="TreeGrafter"/>
</dbReference>
<evidence type="ECO:0008006" key="6">
    <source>
        <dbReference type="Google" id="ProtNLM"/>
    </source>
</evidence>
<evidence type="ECO:0000256" key="1">
    <source>
        <dbReference type="ARBA" id="ARBA00022989"/>
    </source>
</evidence>
<dbReference type="Proteomes" id="UP000694390">
    <property type="component" value="Unassembled WGS sequence"/>
</dbReference>
<feature type="compositionally biased region" description="Polar residues" evidence="3">
    <location>
        <begin position="8"/>
        <end position="21"/>
    </location>
</feature>
<keyword evidence="2" id="KW-1015">Disulfide bond</keyword>
<sequence length="146" mass="16426">MNVENEDSIQTSLSSFPTPEGSSCRLCPTEWLMHEGKCYWASKEKSKKWNESREDCSAKSSQMLMSQDQREMVKSIAGCGNFSWRVVEFDLSKRSVRIFKVSHKDSDCSLSSWNGGLTPCTLPCHPLTLIPLFPCTPQSVAICSYT</sequence>
<keyword evidence="1" id="KW-0812">Transmembrane</keyword>
<organism evidence="4 5">
    <name type="scientific">Gopherus evgoodei</name>
    <name type="common">Goodes thornscrub tortoise</name>
    <dbReference type="NCBI Taxonomy" id="1825980"/>
    <lineage>
        <taxon>Eukaryota</taxon>
        <taxon>Metazoa</taxon>
        <taxon>Chordata</taxon>
        <taxon>Craniata</taxon>
        <taxon>Vertebrata</taxon>
        <taxon>Euteleostomi</taxon>
        <taxon>Archelosauria</taxon>
        <taxon>Testudinata</taxon>
        <taxon>Testudines</taxon>
        <taxon>Cryptodira</taxon>
        <taxon>Durocryptodira</taxon>
        <taxon>Testudinoidea</taxon>
        <taxon>Testudinidae</taxon>
        <taxon>Gopherus</taxon>
    </lineage>
</organism>
<dbReference type="GO" id="GO:0042269">
    <property type="term" value="P:regulation of natural killer cell mediated cytotoxicity"/>
    <property type="evidence" value="ECO:0007669"/>
    <property type="project" value="TreeGrafter"/>
</dbReference>
<keyword evidence="1" id="KW-0472">Membrane</keyword>
<dbReference type="Ensembl" id="ENSGEVT00005009196.1">
    <property type="protein sequence ID" value="ENSGEVP00005008762.1"/>
    <property type="gene ID" value="ENSGEVG00005006285.1"/>
</dbReference>
<dbReference type="Gene3D" id="3.10.100.10">
    <property type="entry name" value="Mannose-Binding Protein A, subunit A"/>
    <property type="match status" value="1"/>
</dbReference>
<dbReference type="InterPro" id="IPR016186">
    <property type="entry name" value="C-type_lectin-like/link_sf"/>
</dbReference>
<dbReference type="GO" id="GO:0009986">
    <property type="term" value="C:cell surface"/>
    <property type="evidence" value="ECO:0007669"/>
    <property type="project" value="TreeGrafter"/>
</dbReference>
<dbReference type="InterPro" id="IPR051527">
    <property type="entry name" value="KLR_subfamily_B"/>
</dbReference>
<dbReference type="PANTHER" id="PTHR46784">
    <property type="entry name" value="KILLER CELL LECTIN-LIKE RECEPTOR SUBFAMILY B MEMBER 1"/>
    <property type="match status" value="1"/>
</dbReference>
<reference evidence="4" key="1">
    <citation type="submission" date="2025-08" db="UniProtKB">
        <authorList>
            <consortium name="Ensembl"/>
        </authorList>
    </citation>
    <scope>IDENTIFICATION</scope>
</reference>
<name>A0A8C4XZR7_9SAUR</name>
<dbReference type="GO" id="GO:0038023">
    <property type="term" value="F:signaling receptor activity"/>
    <property type="evidence" value="ECO:0007669"/>
    <property type="project" value="TreeGrafter"/>
</dbReference>
<evidence type="ECO:0000313" key="5">
    <source>
        <dbReference type="Proteomes" id="UP000694390"/>
    </source>
</evidence>
<dbReference type="GeneTree" id="ENSGT00990000204219"/>
<reference evidence="4" key="2">
    <citation type="submission" date="2025-09" db="UniProtKB">
        <authorList>
            <consortium name="Ensembl"/>
        </authorList>
    </citation>
    <scope>IDENTIFICATION</scope>
</reference>
<keyword evidence="1" id="KW-1133">Transmembrane helix</keyword>
<proteinExistence type="predicted"/>
<accession>A0A8C4XZR7</accession>
<evidence type="ECO:0000256" key="3">
    <source>
        <dbReference type="SAM" id="MobiDB-lite"/>
    </source>
</evidence>
<dbReference type="SUPFAM" id="SSF56436">
    <property type="entry name" value="C-type lectin-like"/>
    <property type="match status" value="1"/>
</dbReference>
<dbReference type="InterPro" id="IPR016187">
    <property type="entry name" value="CTDL_fold"/>
</dbReference>
<dbReference type="OrthoDB" id="538816at2759"/>
<dbReference type="AlphaFoldDB" id="A0A8C4XZR7"/>
<dbReference type="PANTHER" id="PTHR46784:SF1">
    <property type="entry name" value="KILLER CELL LECTIN-LIKE RECEPTOR SUBFAMILY B MEMBER 1"/>
    <property type="match status" value="1"/>
</dbReference>